<accession>A0A7J5C1W4</accession>
<keyword evidence="2" id="KW-1185">Reference proteome</keyword>
<proteinExistence type="predicted"/>
<organism evidence="1 2">
    <name type="scientific">Pseudoclavibacter chungangensis</name>
    <dbReference type="NCBI Taxonomy" id="587635"/>
    <lineage>
        <taxon>Bacteria</taxon>
        <taxon>Bacillati</taxon>
        <taxon>Actinomycetota</taxon>
        <taxon>Actinomycetes</taxon>
        <taxon>Micrococcales</taxon>
        <taxon>Microbacteriaceae</taxon>
        <taxon>Pseudoclavibacter</taxon>
    </lineage>
</organism>
<gene>
    <name evidence="1" type="ORF">F8O01_01355</name>
</gene>
<dbReference type="RefSeq" id="WP_158039051.1">
    <property type="nucleotide sequence ID" value="NZ_JACCFV010000001.1"/>
</dbReference>
<protein>
    <submittedName>
        <fullName evidence="1">Uncharacterized protein</fullName>
    </submittedName>
</protein>
<comment type="caution">
    <text evidence="1">The sequence shown here is derived from an EMBL/GenBank/DDBJ whole genome shotgun (WGS) entry which is preliminary data.</text>
</comment>
<dbReference type="OrthoDB" id="5066470at2"/>
<reference evidence="1 2" key="1">
    <citation type="submission" date="2019-09" db="EMBL/GenBank/DDBJ databases">
        <title>Phylogeny of genus Pseudoclavibacter and closely related genus.</title>
        <authorList>
            <person name="Li Y."/>
        </authorList>
    </citation>
    <scope>NUCLEOTIDE SEQUENCE [LARGE SCALE GENOMIC DNA]</scope>
    <source>
        <strain evidence="1 2">DSM 23821</strain>
    </source>
</reference>
<evidence type="ECO:0000313" key="2">
    <source>
        <dbReference type="Proteomes" id="UP000467240"/>
    </source>
</evidence>
<evidence type="ECO:0000313" key="1">
    <source>
        <dbReference type="EMBL" id="KAB1662618.1"/>
    </source>
</evidence>
<name>A0A7J5C1W4_9MICO</name>
<dbReference type="Proteomes" id="UP000467240">
    <property type="component" value="Unassembled WGS sequence"/>
</dbReference>
<sequence>MTIDSANLITLITTARRELLATARTTDPHLTPEGLRARQRAEVEAIRARLLDAMPAEPAATPDRQPVLDALAPATANDIARVQHEQAKVSALLAAGRLLPEVIATASRDRLAAILDSAETSPEVLEARDPASVLDALHEMIWDRLVQVDDAAQAIVAAEQATTPARAWRSILEGVATTGAIPFEGRVLLNRADPAVLGLLDDGDAEAVPGPPGNLIESMMDGLDRVPVDA</sequence>
<dbReference type="AlphaFoldDB" id="A0A7J5C1W4"/>
<dbReference type="EMBL" id="WBJZ01000001">
    <property type="protein sequence ID" value="KAB1662618.1"/>
    <property type="molecule type" value="Genomic_DNA"/>
</dbReference>